<accession>A0A6J3LEE7</accession>
<reference evidence="3" key="1">
    <citation type="submission" date="2025-08" db="UniProtKB">
        <authorList>
            <consortium name="RefSeq"/>
        </authorList>
    </citation>
    <scope>IDENTIFICATION</scope>
    <source>
        <tissue evidence="3">Muscle</tissue>
    </source>
</reference>
<dbReference type="RefSeq" id="XP_033363732.1">
    <property type="nucleotide sequence ID" value="XM_033507841.1"/>
</dbReference>
<gene>
    <name evidence="3" type="primary">LOC117241756</name>
</gene>
<keyword evidence="2" id="KW-1185">Reference proteome</keyword>
<keyword evidence="1" id="KW-0732">Signal</keyword>
<dbReference type="GO" id="GO:1904262">
    <property type="term" value="P:negative regulation of TORC1 signaling"/>
    <property type="evidence" value="ECO:0007669"/>
    <property type="project" value="TreeGrafter"/>
</dbReference>
<organism evidence="2 3">
    <name type="scientific">Bombus vosnesenskii</name>
    <dbReference type="NCBI Taxonomy" id="207650"/>
    <lineage>
        <taxon>Eukaryota</taxon>
        <taxon>Metazoa</taxon>
        <taxon>Ecdysozoa</taxon>
        <taxon>Arthropoda</taxon>
        <taxon>Hexapoda</taxon>
        <taxon>Insecta</taxon>
        <taxon>Pterygota</taxon>
        <taxon>Neoptera</taxon>
        <taxon>Endopterygota</taxon>
        <taxon>Hymenoptera</taxon>
        <taxon>Apocrita</taxon>
        <taxon>Aculeata</taxon>
        <taxon>Apoidea</taxon>
        <taxon>Anthophila</taxon>
        <taxon>Apidae</taxon>
        <taxon>Bombus</taxon>
        <taxon>Pyrobombus</taxon>
    </lineage>
</organism>
<dbReference type="Proteomes" id="UP000504631">
    <property type="component" value="Unplaced"/>
</dbReference>
<proteinExistence type="predicted"/>
<evidence type="ECO:0000313" key="3">
    <source>
        <dbReference type="RefSeq" id="XP_033363732.1"/>
    </source>
</evidence>
<dbReference type="PANTHER" id="PTHR15435:SF2">
    <property type="entry name" value="KICSTOR COMPLEX PROTEIN KAPTIN"/>
    <property type="match status" value="1"/>
</dbReference>
<dbReference type="SUPFAM" id="SSF69318">
    <property type="entry name" value="Integrin alpha N-terminal domain"/>
    <property type="match status" value="1"/>
</dbReference>
<dbReference type="GeneID" id="117241756"/>
<dbReference type="GO" id="GO:0051015">
    <property type="term" value="F:actin filament binding"/>
    <property type="evidence" value="ECO:0007669"/>
    <property type="project" value="TreeGrafter"/>
</dbReference>
<feature type="chain" id="PRO_5027061091" evidence="1">
    <location>
        <begin position="25"/>
        <end position="434"/>
    </location>
</feature>
<dbReference type="InterPro" id="IPR029982">
    <property type="entry name" value="Kptn"/>
</dbReference>
<dbReference type="InterPro" id="IPR028994">
    <property type="entry name" value="Integrin_alpha_N"/>
</dbReference>
<dbReference type="GO" id="GO:0034198">
    <property type="term" value="P:cellular response to amino acid starvation"/>
    <property type="evidence" value="ECO:0007669"/>
    <property type="project" value="TreeGrafter"/>
</dbReference>
<dbReference type="GO" id="GO:0007015">
    <property type="term" value="P:actin filament organization"/>
    <property type="evidence" value="ECO:0007669"/>
    <property type="project" value="InterPro"/>
</dbReference>
<protein>
    <submittedName>
        <fullName evidence="3">KICSTOR complex protein kaptin-like isoform X1</fullName>
    </submittedName>
</protein>
<dbReference type="AlphaFoldDB" id="A0A6J3LEE7"/>
<evidence type="ECO:0000256" key="1">
    <source>
        <dbReference type="SAM" id="SignalP"/>
    </source>
</evidence>
<name>A0A6J3LEE7_9HYME</name>
<dbReference type="KEGG" id="bvk:117241756"/>
<dbReference type="GO" id="GO:0030027">
    <property type="term" value="C:lamellipodium"/>
    <property type="evidence" value="ECO:0007669"/>
    <property type="project" value="TreeGrafter"/>
</dbReference>
<sequence length="434" mass="49534">MTIKLLCLLIISFCEDNMNNLTDAHWFPLTSQGNIYSMTKLCSVNGSNKVLVASLKRKIYSCEYHLMPNLHLRPLVKELLFTYIPSGAEIISIDAYNKSDSGDGFVIGITILKASTDTSVERYLNIYTEGAIDGEGDEGSSIEAIAQNCLMVELAYTPYHLYHTILPQQNVPNEVVWLLSGSDYKIHMIREDKLNHSYSESPIEKYFPELHDIQGIAIWINIYYYDNYNWRLTVIGCECGLVNVAITNVLELKVCRSWKLRYDRPVSNVSIFSLQNSIEKPSFLSSNNSKSFRNDQETKLNVLVVNTSNAVVFMDVLNNGMDEDITLNGSETSDCILCSCIADINMDGQNEILLGTYGQEVLIFCFINNSWELIIRKLFDAPVHSICYMDITNDGMKELIVLTQRGVHILQHNVMDVKDKWKKRYKKFLEENRI</sequence>
<dbReference type="GO" id="GO:0015629">
    <property type="term" value="C:actin cytoskeleton"/>
    <property type="evidence" value="ECO:0007669"/>
    <property type="project" value="InterPro"/>
</dbReference>
<dbReference type="PANTHER" id="PTHR15435">
    <property type="entry name" value="KICSTOR COMPLEX PROTEIN KAPTIN"/>
    <property type="match status" value="1"/>
</dbReference>
<feature type="signal peptide" evidence="1">
    <location>
        <begin position="1"/>
        <end position="24"/>
    </location>
</feature>
<evidence type="ECO:0000313" key="2">
    <source>
        <dbReference type="Proteomes" id="UP000504631"/>
    </source>
</evidence>